<evidence type="ECO:0000259" key="8">
    <source>
        <dbReference type="SMART" id="SM00849"/>
    </source>
</evidence>
<evidence type="ECO:0000256" key="6">
    <source>
        <dbReference type="ARBA" id="ARBA00022833"/>
    </source>
</evidence>
<dbReference type="PANTHER" id="PTHR43705">
    <property type="entry name" value="HYDROXYACYLGLUTATHIONE HYDROLASE"/>
    <property type="match status" value="1"/>
</dbReference>
<evidence type="ECO:0000256" key="2">
    <source>
        <dbReference type="ARBA" id="ARBA00004963"/>
    </source>
</evidence>
<reference evidence="9" key="1">
    <citation type="journal article" date="2014" name="Int. J. Syst. Evol. Microbiol.">
        <title>Complete genome sequence of Corynebacterium casei LMG S-19264T (=DSM 44701T), isolated from a smear-ripened cheese.</title>
        <authorList>
            <consortium name="US DOE Joint Genome Institute (JGI-PGF)"/>
            <person name="Walter F."/>
            <person name="Albersmeier A."/>
            <person name="Kalinowski J."/>
            <person name="Ruckert C."/>
        </authorList>
    </citation>
    <scope>NUCLEOTIDE SEQUENCE</scope>
    <source>
        <strain evidence="9">KCTC 42651</strain>
    </source>
</reference>
<dbReference type="RefSeq" id="WP_189987382.1">
    <property type="nucleotide sequence ID" value="NZ_BMZS01000001.1"/>
</dbReference>
<dbReference type="Pfam" id="PF16123">
    <property type="entry name" value="HAGH_C"/>
    <property type="match status" value="1"/>
</dbReference>
<dbReference type="Pfam" id="PF00753">
    <property type="entry name" value="Lactamase_B"/>
    <property type="match status" value="1"/>
</dbReference>
<keyword evidence="6 7" id="KW-0862">Zinc</keyword>
<feature type="binding site" evidence="7">
    <location>
        <position position="172"/>
    </location>
    <ligand>
        <name>Zn(2+)</name>
        <dbReference type="ChEBI" id="CHEBI:29105"/>
        <label>2</label>
    </ligand>
</feature>
<evidence type="ECO:0000256" key="1">
    <source>
        <dbReference type="ARBA" id="ARBA00001623"/>
    </source>
</evidence>
<comment type="catalytic activity">
    <reaction evidence="1 7">
        <text>an S-(2-hydroxyacyl)glutathione + H2O = a 2-hydroxy carboxylate + glutathione + H(+)</text>
        <dbReference type="Rhea" id="RHEA:21864"/>
        <dbReference type="ChEBI" id="CHEBI:15377"/>
        <dbReference type="ChEBI" id="CHEBI:15378"/>
        <dbReference type="ChEBI" id="CHEBI:57925"/>
        <dbReference type="ChEBI" id="CHEBI:58896"/>
        <dbReference type="ChEBI" id="CHEBI:71261"/>
        <dbReference type="EC" id="3.1.2.6"/>
    </reaction>
</comment>
<name>A0A918XP70_9PROT</name>
<dbReference type="EC" id="3.1.2.6" evidence="7"/>
<feature type="binding site" evidence="7">
    <location>
        <position position="62"/>
    </location>
    <ligand>
        <name>Zn(2+)</name>
        <dbReference type="ChEBI" id="CHEBI:29105"/>
        <label>2</label>
    </ligand>
</feature>
<dbReference type="HAMAP" id="MF_01374">
    <property type="entry name" value="Glyoxalase_2"/>
    <property type="match status" value="1"/>
</dbReference>
<evidence type="ECO:0000256" key="4">
    <source>
        <dbReference type="ARBA" id="ARBA00022723"/>
    </source>
</evidence>
<evidence type="ECO:0000313" key="10">
    <source>
        <dbReference type="Proteomes" id="UP000630353"/>
    </source>
</evidence>
<comment type="subunit">
    <text evidence="7">Monomer.</text>
</comment>
<accession>A0A918XP70</accession>
<feature type="binding site" evidence="7">
    <location>
        <position position="115"/>
    </location>
    <ligand>
        <name>Zn(2+)</name>
        <dbReference type="ChEBI" id="CHEBI:29105"/>
        <label>1</label>
    </ligand>
</feature>
<dbReference type="PIRSF" id="PIRSF005457">
    <property type="entry name" value="Glx"/>
    <property type="match status" value="1"/>
</dbReference>
<comment type="similarity">
    <text evidence="3 7">Belongs to the metallo-beta-lactamase superfamily. Glyoxalase II family.</text>
</comment>
<keyword evidence="4 7" id="KW-0479">Metal-binding</keyword>
<dbReference type="InterPro" id="IPR035680">
    <property type="entry name" value="Clx_II_MBL"/>
</dbReference>
<dbReference type="GO" id="GO:0046872">
    <property type="term" value="F:metal ion binding"/>
    <property type="evidence" value="ECO:0007669"/>
    <property type="project" value="UniProtKB-KW"/>
</dbReference>
<comment type="cofactor">
    <cofactor evidence="7">
        <name>Zn(2+)</name>
        <dbReference type="ChEBI" id="CHEBI:29105"/>
    </cofactor>
    <text evidence="7">Binds 2 Zn(2+) ions per subunit.</text>
</comment>
<dbReference type="CDD" id="cd07723">
    <property type="entry name" value="hydroxyacylglutathione_hydrolase_MBL-fold"/>
    <property type="match status" value="1"/>
</dbReference>
<keyword evidence="10" id="KW-1185">Reference proteome</keyword>
<feature type="binding site" evidence="7">
    <location>
        <position position="134"/>
    </location>
    <ligand>
        <name>Zn(2+)</name>
        <dbReference type="ChEBI" id="CHEBI:29105"/>
        <label>1</label>
    </ligand>
</feature>
<dbReference type="PANTHER" id="PTHR43705:SF1">
    <property type="entry name" value="HYDROXYACYLGLUTATHIONE HYDROLASE GLOB"/>
    <property type="match status" value="1"/>
</dbReference>
<dbReference type="Gene3D" id="3.60.15.10">
    <property type="entry name" value="Ribonuclease Z/Hydroxyacylglutathione hydrolase-like"/>
    <property type="match status" value="1"/>
</dbReference>
<sequence>MAALEIVLVPALSDNYVYLLHDAGTGATAVVDPAEAEPVEAALAARGWTLTQIVNTHHHHDHIGGNEALKAKYGVPVVGPRAETARIPDMDKTVGDGDTVEVAGHKATVYETPGHTTGHIAFHIPDSDALFCGDTLFALGCGRMFEGTPAQFWQSLSTLRALPPQTRIYCGHEYTQSNARFALSVDGGNAKLKARAAEIDRKRAAGEPTVPSTLADELDTNPFLRADDPAMAAAVGKAGAAPVEVFAEIRRRKDSF</sequence>
<proteinExistence type="inferred from homology"/>
<dbReference type="NCBIfam" id="TIGR03413">
    <property type="entry name" value="GSH_gloB"/>
    <property type="match status" value="1"/>
</dbReference>
<dbReference type="InterPro" id="IPR001279">
    <property type="entry name" value="Metallo-B-lactamas"/>
</dbReference>
<organism evidence="9 10">
    <name type="scientific">Thalassobaculum fulvum</name>
    <dbReference type="NCBI Taxonomy" id="1633335"/>
    <lineage>
        <taxon>Bacteria</taxon>
        <taxon>Pseudomonadati</taxon>
        <taxon>Pseudomonadota</taxon>
        <taxon>Alphaproteobacteria</taxon>
        <taxon>Rhodospirillales</taxon>
        <taxon>Thalassobaculaceae</taxon>
        <taxon>Thalassobaculum</taxon>
    </lineage>
</organism>
<dbReference type="Proteomes" id="UP000630353">
    <property type="component" value="Unassembled WGS sequence"/>
</dbReference>
<evidence type="ECO:0000256" key="3">
    <source>
        <dbReference type="ARBA" id="ARBA00006759"/>
    </source>
</evidence>
<comment type="pathway">
    <text evidence="2 7">Secondary metabolite metabolism; methylglyoxal degradation; (R)-lactate from methylglyoxal: step 2/2.</text>
</comment>
<dbReference type="InterPro" id="IPR032282">
    <property type="entry name" value="HAGH_C"/>
</dbReference>
<gene>
    <name evidence="7 9" type="primary">gloB</name>
    <name evidence="9" type="ORF">GCM10017083_05680</name>
</gene>
<evidence type="ECO:0000256" key="7">
    <source>
        <dbReference type="HAMAP-Rule" id="MF_01374"/>
    </source>
</evidence>
<dbReference type="InterPro" id="IPR050110">
    <property type="entry name" value="Glyoxalase_II_hydrolase"/>
</dbReference>
<dbReference type="SUPFAM" id="SSF56281">
    <property type="entry name" value="Metallo-hydrolase/oxidoreductase"/>
    <property type="match status" value="1"/>
</dbReference>
<dbReference type="AlphaFoldDB" id="A0A918XP70"/>
<feature type="domain" description="Metallo-beta-lactamase" evidence="8">
    <location>
        <begin position="14"/>
        <end position="172"/>
    </location>
</feature>
<comment type="function">
    <text evidence="7">Thiolesterase that catalyzes the hydrolysis of S-D-lactoyl-glutathione to form glutathione and D-lactic acid.</text>
</comment>
<protein>
    <recommendedName>
        <fullName evidence="7">Hydroxyacylglutathione hydrolase</fullName>
        <ecNumber evidence="7">3.1.2.6</ecNumber>
    </recommendedName>
    <alternativeName>
        <fullName evidence="7">Glyoxalase II</fullName>
        <shortName evidence="7">Glx II</shortName>
    </alternativeName>
</protein>
<evidence type="ECO:0000313" key="9">
    <source>
        <dbReference type="EMBL" id="GHD41358.1"/>
    </source>
</evidence>
<feature type="binding site" evidence="7">
    <location>
        <position position="59"/>
    </location>
    <ligand>
        <name>Zn(2+)</name>
        <dbReference type="ChEBI" id="CHEBI:29105"/>
        <label>1</label>
    </ligand>
</feature>
<dbReference type="GO" id="GO:0019243">
    <property type="term" value="P:methylglyoxal catabolic process to D-lactate via S-lactoyl-glutathione"/>
    <property type="evidence" value="ECO:0007669"/>
    <property type="project" value="UniProtKB-UniRule"/>
</dbReference>
<keyword evidence="5 7" id="KW-0378">Hydrolase</keyword>
<feature type="binding site" evidence="7">
    <location>
        <position position="61"/>
    </location>
    <ligand>
        <name>Zn(2+)</name>
        <dbReference type="ChEBI" id="CHEBI:29105"/>
        <label>2</label>
    </ligand>
</feature>
<dbReference type="GO" id="GO:0004416">
    <property type="term" value="F:hydroxyacylglutathione hydrolase activity"/>
    <property type="evidence" value="ECO:0007669"/>
    <property type="project" value="UniProtKB-UniRule"/>
</dbReference>
<dbReference type="SMART" id="SM00849">
    <property type="entry name" value="Lactamase_B"/>
    <property type="match status" value="1"/>
</dbReference>
<dbReference type="InterPro" id="IPR017782">
    <property type="entry name" value="Hydroxyacylglutathione_Hdrlase"/>
</dbReference>
<feature type="binding site" evidence="7">
    <location>
        <position position="57"/>
    </location>
    <ligand>
        <name>Zn(2+)</name>
        <dbReference type="ChEBI" id="CHEBI:29105"/>
        <label>1</label>
    </ligand>
</feature>
<reference evidence="9" key="2">
    <citation type="submission" date="2020-09" db="EMBL/GenBank/DDBJ databases">
        <authorList>
            <person name="Sun Q."/>
            <person name="Kim S."/>
        </authorList>
    </citation>
    <scope>NUCLEOTIDE SEQUENCE</scope>
    <source>
        <strain evidence="9">KCTC 42651</strain>
    </source>
</reference>
<dbReference type="EMBL" id="BMZS01000001">
    <property type="protein sequence ID" value="GHD41358.1"/>
    <property type="molecule type" value="Genomic_DNA"/>
</dbReference>
<comment type="caution">
    <text evidence="9">The sequence shown here is derived from an EMBL/GenBank/DDBJ whole genome shotgun (WGS) entry which is preliminary data.</text>
</comment>
<feature type="binding site" evidence="7">
    <location>
        <position position="134"/>
    </location>
    <ligand>
        <name>Zn(2+)</name>
        <dbReference type="ChEBI" id="CHEBI:29105"/>
        <label>2</label>
    </ligand>
</feature>
<evidence type="ECO:0000256" key="5">
    <source>
        <dbReference type="ARBA" id="ARBA00022801"/>
    </source>
</evidence>
<dbReference type="InterPro" id="IPR036866">
    <property type="entry name" value="RibonucZ/Hydroxyglut_hydro"/>
</dbReference>